<feature type="signal peptide" evidence="1">
    <location>
        <begin position="1"/>
        <end position="25"/>
    </location>
</feature>
<feature type="domain" description="SnoaL-like" evidence="2">
    <location>
        <begin position="35"/>
        <end position="148"/>
    </location>
</feature>
<dbReference type="SUPFAM" id="SSF54427">
    <property type="entry name" value="NTF2-like"/>
    <property type="match status" value="1"/>
</dbReference>
<sequence length="164" mass="17587">MRASRWLCLLLAAALLGLGSGPALADARSEIKDFLRRHNGRYQLADAPALLGLLAQHPDAVSIGPGPGQTFRGRQAIQGALLLGLALVRAVDVRFADNMVISPRGDLAWLGGELRLRAQTHDGRIVDAPARLSAVLVRENGQWRLFQASANLPPELSAPPPARR</sequence>
<evidence type="ECO:0000313" key="3">
    <source>
        <dbReference type="EMBL" id="ADK83841.1"/>
    </source>
</evidence>
<dbReference type="AlphaFoldDB" id="E1QE55"/>
<dbReference type="InterPro" id="IPR037401">
    <property type="entry name" value="SnoaL-like"/>
</dbReference>
<dbReference type="Pfam" id="PF13474">
    <property type="entry name" value="SnoaL_3"/>
    <property type="match status" value="1"/>
</dbReference>
<evidence type="ECO:0000256" key="1">
    <source>
        <dbReference type="SAM" id="SignalP"/>
    </source>
</evidence>
<dbReference type="STRING" id="644282.Deba_0468"/>
<dbReference type="RefSeq" id="WP_013257297.1">
    <property type="nucleotide sequence ID" value="NC_014365.1"/>
</dbReference>
<dbReference type="eggNOG" id="COG4319">
    <property type="taxonomic scope" value="Bacteria"/>
</dbReference>
<dbReference type="Gene3D" id="3.10.450.50">
    <property type="match status" value="1"/>
</dbReference>
<dbReference type="KEGG" id="dbr:Deba_0468"/>
<accession>E1QE55</accession>
<evidence type="ECO:0000259" key="2">
    <source>
        <dbReference type="Pfam" id="PF13474"/>
    </source>
</evidence>
<dbReference type="EMBL" id="CP002085">
    <property type="protein sequence ID" value="ADK83841.1"/>
    <property type="molecule type" value="Genomic_DNA"/>
</dbReference>
<name>E1QE55_DESB2</name>
<keyword evidence="1" id="KW-0732">Signal</keyword>
<proteinExistence type="predicted"/>
<gene>
    <name evidence="3" type="ordered locus">Deba_0468</name>
</gene>
<dbReference type="InterPro" id="IPR032710">
    <property type="entry name" value="NTF2-like_dom_sf"/>
</dbReference>
<evidence type="ECO:0000313" key="4">
    <source>
        <dbReference type="Proteomes" id="UP000009047"/>
    </source>
</evidence>
<protein>
    <recommendedName>
        <fullName evidence="2">SnoaL-like domain-containing protein</fullName>
    </recommendedName>
</protein>
<reference evidence="3 4" key="1">
    <citation type="journal article" date="2010" name="Stand. Genomic Sci.">
        <title>Complete genome sequence of Desulfarculus baarsii type strain (2st14).</title>
        <authorList>
            <person name="Sun H."/>
            <person name="Spring S."/>
            <person name="Lapidus A."/>
            <person name="Davenport K."/>
            <person name="Del Rio T.G."/>
            <person name="Tice H."/>
            <person name="Nolan M."/>
            <person name="Copeland A."/>
            <person name="Cheng J.F."/>
            <person name="Lucas S."/>
            <person name="Tapia R."/>
            <person name="Goodwin L."/>
            <person name="Pitluck S."/>
            <person name="Ivanova N."/>
            <person name="Pagani I."/>
            <person name="Mavromatis K."/>
            <person name="Ovchinnikova G."/>
            <person name="Pati A."/>
            <person name="Chen A."/>
            <person name="Palaniappan K."/>
            <person name="Hauser L."/>
            <person name="Chang Y.J."/>
            <person name="Jeffries C.D."/>
            <person name="Detter J.C."/>
            <person name="Han C."/>
            <person name="Rohde M."/>
            <person name="Brambilla E."/>
            <person name="Goker M."/>
            <person name="Woyke T."/>
            <person name="Bristow J."/>
            <person name="Eisen J.A."/>
            <person name="Markowitz V."/>
            <person name="Hugenholtz P."/>
            <person name="Kyrpides N.C."/>
            <person name="Klenk H.P."/>
            <person name="Land M."/>
        </authorList>
    </citation>
    <scope>NUCLEOTIDE SEQUENCE [LARGE SCALE GENOMIC DNA]</scope>
    <source>
        <strain evidence="4">ATCC 33931 / DSM 2075 / LMG 7858 / VKM B-1802 / 2st14</strain>
    </source>
</reference>
<feature type="chain" id="PRO_5003150200" description="SnoaL-like domain-containing protein" evidence="1">
    <location>
        <begin position="26"/>
        <end position="164"/>
    </location>
</feature>
<dbReference type="HOGENOM" id="CLU_1616338_0_0_7"/>
<dbReference type="Proteomes" id="UP000009047">
    <property type="component" value="Chromosome"/>
</dbReference>
<keyword evidence="4" id="KW-1185">Reference proteome</keyword>
<organism evidence="3 4">
    <name type="scientific">Desulfarculus baarsii (strain ATCC 33931 / DSM 2075 / LMG 7858 / VKM B-1802 / 2st14)</name>
    <dbReference type="NCBI Taxonomy" id="644282"/>
    <lineage>
        <taxon>Bacteria</taxon>
        <taxon>Pseudomonadati</taxon>
        <taxon>Thermodesulfobacteriota</taxon>
        <taxon>Desulfarculia</taxon>
        <taxon>Desulfarculales</taxon>
        <taxon>Desulfarculaceae</taxon>
        <taxon>Desulfarculus</taxon>
    </lineage>
</organism>